<proteinExistence type="inferred from homology"/>
<comment type="caution">
    <text evidence="6">The sequence shown here is derived from an EMBL/GenBank/DDBJ whole genome shotgun (WGS) entry which is preliminary data.</text>
</comment>
<dbReference type="GO" id="GO:0005524">
    <property type="term" value="F:ATP binding"/>
    <property type="evidence" value="ECO:0007669"/>
    <property type="project" value="UniProtKB-KW"/>
</dbReference>
<sequence>MSVIIQAARMSKTFVLGKQVSRVLDEVDLSITQGDFAVVMGPSGAGKSTLLHALSGMDHVSGGSIFFSGVDITDLNERSMARFRRDHCGFVFQQIHLLDSLSVMDNLMAIGLLGSRKRKSVVERAEMLLAKVGIDTGSFSKTPSMLSGGEAQRVAIARALMNSPTVCFADEPTGQLNSENARRVLDLFSEINLEGQTIVMVTHDFRSALRGNRVIYLKDGGVAGELNLETYSAEAESRIQQLRDFLKSHGW</sequence>
<protein>
    <submittedName>
        <fullName evidence="6">ABC transporter ATP-binding protein</fullName>
    </submittedName>
</protein>
<evidence type="ECO:0000256" key="1">
    <source>
        <dbReference type="ARBA" id="ARBA00005417"/>
    </source>
</evidence>
<evidence type="ECO:0000313" key="6">
    <source>
        <dbReference type="EMBL" id="RRD48270.1"/>
    </source>
</evidence>
<dbReference type="InterPro" id="IPR027417">
    <property type="entry name" value="P-loop_NTPase"/>
</dbReference>
<reference evidence="6 7" key="1">
    <citation type="submission" date="2018-11" db="EMBL/GenBank/DDBJ databases">
        <title>Genomes From Bacteria Associated with the Canine Oral Cavity: a Test Case for Automated Genome-Based Taxonomic Assignment.</title>
        <authorList>
            <person name="Coil D.A."/>
            <person name="Jospin G."/>
            <person name="Darling A.E."/>
            <person name="Wallis C."/>
            <person name="Davis I.J."/>
            <person name="Harris S."/>
            <person name="Eisen J.A."/>
            <person name="Holcombe L.J."/>
            <person name="O'Flynn C."/>
        </authorList>
    </citation>
    <scope>NUCLEOTIDE SEQUENCE [LARGE SCALE GENOMIC DNA]</scope>
    <source>
        <strain evidence="6 7">OH2822_COT-296</strain>
    </source>
</reference>
<dbReference type="Proteomes" id="UP000280935">
    <property type="component" value="Unassembled WGS sequence"/>
</dbReference>
<dbReference type="Pfam" id="PF00005">
    <property type="entry name" value="ABC_tran"/>
    <property type="match status" value="1"/>
</dbReference>
<dbReference type="EMBL" id="RQYT01000046">
    <property type="protein sequence ID" value="RRD48270.1"/>
    <property type="molecule type" value="Genomic_DNA"/>
</dbReference>
<keyword evidence="2" id="KW-0813">Transport</keyword>
<organism evidence="6 7">
    <name type="scientific">Arachnia propionica</name>
    <dbReference type="NCBI Taxonomy" id="1750"/>
    <lineage>
        <taxon>Bacteria</taxon>
        <taxon>Bacillati</taxon>
        <taxon>Actinomycetota</taxon>
        <taxon>Actinomycetes</taxon>
        <taxon>Propionibacteriales</taxon>
        <taxon>Propionibacteriaceae</taxon>
        <taxon>Arachnia</taxon>
    </lineage>
</organism>
<comment type="similarity">
    <text evidence="1">Belongs to the ABC transporter superfamily.</text>
</comment>
<dbReference type="Gene3D" id="3.40.50.300">
    <property type="entry name" value="P-loop containing nucleotide triphosphate hydrolases"/>
    <property type="match status" value="1"/>
</dbReference>
<feature type="domain" description="ABC transporter" evidence="5">
    <location>
        <begin position="5"/>
        <end position="244"/>
    </location>
</feature>
<evidence type="ECO:0000259" key="5">
    <source>
        <dbReference type="PROSITE" id="PS50893"/>
    </source>
</evidence>
<dbReference type="AlphaFoldDB" id="A0A3P1WSF4"/>
<dbReference type="PROSITE" id="PS50893">
    <property type="entry name" value="ABC_TRANSPORTER_2"/>
    <property type="match status" value="1"/>
</dbReference>
<dbReference type="PANTHER" id="PTHR42798:SF7">
    <property type="entry name" value="ALPHA-D-RIBOSE 1-METHYLPHOSPHONATE 5-TRIPHOSPHATE SYNTHASE SUBUNIT PHNL"/>
    <property type="match status" value="1"/>
</dbReference>
<dbReference type="InterPro" id="IPR017871">
    <property type="entry name" value="ABC_transporter-like_CS"/>
</dbReference>
<evidence type="ECO:0000256" key="2">
    <source>
        <dbReference type="ARBA" id="ARBA00022448"/>
    </source>
</evidence>
<dbReference type="PANTHER" id="PTHR42798">
    <property type="entry name" value="LIPOPROTEIN-RELEASING SYSTEM ATP-BINDING PROTEIN LOLD"/>
    <property type="match status" value="1"/>
</dbReference>
<dbReference type="SUPFAM" id="SSF52540">
    <property type="entry name" value="P-loop containing nucleoside triphosphate hydrolases"/>
    <property type="match status" value="1"/>
</dbReference>
<dbReference type="GO" id="GO:0016887">
    <property type="term" value="F:ATP hydrolysis activity"/>
    <property type="evidence" value="ECO:0007669"/>
    <property type="project" value="InterPro"/>
</dbReference>
<dbReference type="SMART" id="SM00382">
    <property type="entry name" value="AAA"/>
    <property type="match status" value="1"/>
</dbReference>
<dbReference type="OrthoDB" id="9802264at2"/>
<gene>
    <name evidence="6" type="ORF">EII35_13565</name>
</gene>
<evidence type="ECO:0000256" key="4">
    <source>
        <dbReference type="ARBA" id="ARBA00022840"/>
    </source>
</evidence>
<evidence type="ECO:0000313" key="7">
    <source>
        <dbReference type="Proteomes" id="UP000280935"/>
    </source>
</evidence>
<dbReference type="CDD" id="cd03255">
    <property type="entry name" value="ABC_MJ0796_LolCDE_FtsE"/>
    <property type="match status" value="1"/>
</dbReference>
<dbReference type="InterPro" id="IPR003439">
    <property type="entry name" value="ABC_transporter-like_ATP-bd"/>
</dbReference>
<accession>A0A3P1WSF4</accession>
<name>A0A3P1WSF4_9ACTN</name>
<dbReference type="RefSeq" id="WP_125229002.1">
    <property type="nucleotide sequence ID" value="NZ_RQYT01000046.1"/>
</dbReference>
<dbReference type="InterPro" id="IPR017911">
    <property type="entry name" value="MacB-like_ATP-bd"/>
</dbReference>
<evidence type="ECO:0000256" key="3">
    <source>
        <dbReference type="ARBA" id="ARBA00022741"/>
    </source>
</evidence>
<keyword evidence="3" id="KW-0547">Nucleotide-binding</keyword>
<dbReference type="InterPro" id="IPR003593">
    <property type="entry name" value="AAA+_ATPase"/>
</dbReference>
<dbReference type="PROSITE" id="PS00211">
    <property type="entry name" value="ABC_TRANSPORTER_1"/>
    <property type="match status" value="1"/>
</dbReference>
<keyword evidence="4 6" id="KW-0067">ATP-binding</keyword>